<evidence type="ECO:0000313" key="3">
    <source>
        <dbReference type="EMBL" id="CAI9120484.1"/>
    </source>
</evidence>
<dbReference type="PANTHER" id="PTHR30203:SF29">
    <property type="entry name" value="PROTEIN CYAE"/>
    <property type="match status" value="1"/>
</dbReference>
<proteinExistence type="inferred from homology"/>
<dbReference type="InterPro" id="IPR010131">
    <property type="entry name" value="MdtP/NodT-like"/>
</dbReference>
<protein>
    <submittedName>
        <fullName evidence="3">TolC family protein</fullName>
    </submittedName>
</protein>
<dbReference type="AlphaFoldDB" id="A0AA35UQX2"/>
<sequence length="545" mass="57156">MRAWTFAASLTLLLSGCATDALQTAPARPDQPWKPHVAANGVLLPGRATPEKMSPGLRLPAGFELPANQELRPRPPASEVRPDHDYDLLELIDLAETSNPTTRRAWDAARDAALAVGIARSSYLPTLTASVVGGYTSSNQNGNSVRINGAGSLESQINAGLKAISDHLNNRSGGQSGTGEVQTLGIQWLLFDFGNREARINAAQQAQIASNVLFNGAHQKVIYEVSIAFYRHAAAVARLALERAALADSRKVEAAAEERLRHGHGTVQDAAQARQMTAQGALRVVQGEGEIEDSNLAFMTTAGLSPLTHLRTASVSGRPLNDGDLRLTDRLVRQAVARRPDVLAAYANVRAATANVQAAHSDFLPKVFVTGNVAYSTGNLALSSVPGIGQNSSPTLNLSSDRFSSLILGGITVPVFDGGLRSALLKQAENRADAAHATLRQTIDESVRQVVAAQNALHTAYTAFATASALVAASETSFQAAWSAYRSGAGSVTQATIAANGLAQARISQSDAYHAALAAAASLAFATGAIGTTGDVSARFNDMEE</sequence>
<reference evidence="3" key="1">
    <citation type="submission" date="2023-03" db="EMBL/GenBank/DDBJ databases">
        <authorList>
            <person name="Cleenwerck I."/>
        </authorList>
    </citation>
    <scope>NUCLEOTIDE SEQUENCE</scope>
    <source>
        <strain evidence="3">LMG 32879</strain>
    </source>
</reference>
<dbReference type="Gene3D" id="1.20.1600.10">
    <property type="entry name" value="Outer membrane efflux proteins (OEP)"/>
    <property type="match status" value="1"/>
</dbReference>
<dbReference type="InterPro" id="IPR028351">
    <property type="entry name" value="CyaE"/>
</dbReference>
<evidence type="ECO:0000313" key="4">
    <source>
        <dbReference type="Proteomes" id="UP001176960"/>
    </source>
</evidence>
<comment type="caution">
    <text evidence="3">The sequence shown here is derived from an EMBL/GenBank/DDBJ whole genome shotgun (WGS) entry which is preliminary data.</text>
</comment>
<dbReference type="PROSITE" id="PS51257">
    <property type="entry name" value="PROKAR_LIPOPROTEIN"/>
    <property type="match status" value="1"/>
</dbReference>
<evidence type="ECO:0000256" key="1">
    <source>
        <dbReference type="ARBA" id="ARBA00007613"/>
    </source>
</evidence>
<keyword evidence="4" id="KW-1185">Reference proteome</keyword>
<comment type="similarity">
    <text evidence="1">Belongs to the outer membrane factor (OMF) (TC 1.B.17) family.</text>
</comment>
<name>A0AA35UQX2_9PROT</name>
<feature type="signal peptide" evidence="2">
    <location>
        <begin position="1"/>
        <end position="20"/>
    </location>
</feature>
<evidence type="ECO:0000256" key="2">
    <source>
        <dbReference type="SAM" id="SignalP"/>
    </source>
</evidence>
<dbReference type="RefSeq" id="WP_289843548.1">
    <property type="nucleotide sequence ID" value="NZ_CATKSH010000006.1"/>
</dbReference>
<accession>A0AA35UQX2</accession>
<dbReference type="EMBL" id="CATKSH010000006">
    <property type="protein sequence ID" value="CAI9120484.1"/>
    <property type="molecule type" value="Genomic_DNA"/>
</dbReference>
<dbReference type="Pfam" id="PF02321">
    <property type="entry name" value="OEP"/>
    <property type="match status" value="2"/>
</dbReference>
<dbReference type="PIRSF" id="PIRSF001892">
    <property type="entry name" value="CyaE"/>
    <property type="match status" value="1"/>
</dbReference>
<dbReference type="SUPFAM" id="SSF56954">
    <property type="entry name" value="Outer membrane efflux proteins (OEP)"/>
    <property type="match status" value="1"/>
</dbReference>
<organism evidence="3 4">
    <name type="scientific">Brytella acorum</name>
    <dbReference type="NCBI Taxonomy" id="2959299"/>
    <lineage>
        <taxon>Bacteria</taxon>
        <taxon>Pseudomonadati</taxon>
        <taxon>Pseudomonadota</taxon>
        <taxon>Alphaproteobacteria</taxon>
        <taxon>Acetobacterales</taxon>
        <taxon>Acetobacteraceae</taxon>
        <taxon>Brytella</taxon>
    </lineage>
</organism>
<feature type="chain" id="PRO_5041423986" evidence="2">
    <location>
        <begin position="21"/>
        <end position="545"/>
    </location>
</feature>
<dbReference type="Proteomes" id="UP001176960">
    <property type="component" value="Unassembled WGS sequence"/>
</dbReference>
<dbReference type="PANTHER" id="PTHR30203">
    <property type="entry name" value="OUTER MEMBRANE CATION EFFLUX PROTEIN"/>
    <property type="match status" value="1"/>
</dbReference>
<dbReference type="GO" id="GO:0015562">
    <property type="term" value="F:efflux transmembrane transporter activity"/>
    <property type="evidence" value="ECO:0007669"/>
    <property type="project" value="InterPro"/>
</dbReference>
<keyword evidence="2" id="KW-0732">Signal</keyword>
<dbReference type="InterPro" id="IPR003423">
    <property type="entry name" value="OMP_efflux"/>
</dbReference>
<gene>
    <name evidence="3" type="ORF">LMG32879_001317</name>
</gene>